<keyword evidence="4" id="KW-0503">Monooxygenase</keyword>
<keyword evidence="1" id="KW-0285">Flavoprotein</keyword>
<evidence type="ECO:0000256" key="4">
    <source>
        <dbReference type="ARBA" id="ARBA00023033"/>
    </source>
</evidence>
<dbReference type="PANTHER" id="PTHR42847">
    <property type="entry name" value="ALKANESULFONATE MONOOXYGENASE"/>
    <property type="match status" value="1"/>
</dbReference>
<dbReference type="InterPro" id="IPR036661">
    <property type="entry name" value="Luciferase-like_sf"/>
</dbReference>
<dbReference type="HOGENOM" id="CLU_027853_7_1_7"/>
<dbReference type="GO" id="GO:0046306">
    <property type="term" value="P:alkanesulfonate catabolic process"/>
    <property type="evidence" value="ECO:0007669"/>
    <property type="project" value="TreeGrafter"/>
</dbReference>
<dbReference type="EMBL" id="AZHW01000834">
    <property type="protein sequence ID" value="ETW96087.1"/>
    <property type="molecule type" value="Genomic_DNA"/>
</dbReference>
<evidence type="ECO:0000256" key="1">
    <source>
        <dbReference type="ARBA" id="ARBA00022630"/>
    </source>
</evidence>
<gene>
    <name evidence="6" type="ORF">ETSY1_27995</name>
</gene>
<evidence type="ECO:0000313" key="7">
    <source>
        <dbReference type="Proteomes" id="UP000019141"/>
    </source>
</evidence>
<dbReference type="GO" id="GO:0008726">
    <property type="term" value="F:alkanesulfonate monooxygenase activity"/>
    <property type="evidence" value="ECO:0007669"/>
    <property type="project" value="TreeGrafter"/>
</dbReference>
<dbReference type="InterPro" id="IPR019921">
    <property type="entry name" value="Lucif-like_OxRdtase_Rv2161c"/>
</dbReference>
<proteinExistence type="predicted"/>
<dbReference type="Gene3D" id="3.20.20.30">
    <property type="entry name" value="Luciferase-like domain"/>
    <property type="match status" value="1"/>
</dbReference>
<evidence type="ECO:0000259" key="5">
    <source>
        <dbReference type="Pfam" id="PF00296"/>
    </source>
</evidence>
<protein>
    <submittedName>
        <fullName evidence="6">Luciferase</fullName>
    </submittedName>
</protein>
<dbReference type="SUPFAM" id="SSF51679">
    <property type="entry name" value="Bacterial luciferase-like"/>
    <property type="match status" value="1"/>
</dbReference>
<accession>W4LDL0</accession>
<evidence type="ECO:0000256" key="3">
    <source>
        <dbReference type="ARBA" id="ARBA00023002"/>
    </source>
</evidence>
<keyword evidence="2" id="KW-0288">FMN</keyword>
<dbReference type="Pfam" id="PF00296">
    <property type="entry name" value="Bac_luciferase"/>
    <property type="match status" value="1"/>
</dbReference>
<evidence type="ECO:0000313" key="6">
    <source>
        <dbReference type="EMBL" id="ETW96087.1"/>
    </source>
</evidence>
<sequence>MRIGVSFPTLELGADAAAIRDFVQTAEGLGYSHIRILDHVLGADPQYHPEVPVFYYTHESVIREPFTLMSYLAAITTTLELVTGIIILPQRQTALVAKQAAEVDVLSGGRLRLGIGVGWNPVEFEALGENFRNRGRRCEEQIEVLRLLWTEEVVDYTGQWHQISHAGINPLPIQRPIPIWIGSGAPASPIPPEAGMRRIARIADGWLPLFPLDDTGIETIARVRRYTEEAGRDPSALGMEGRIGLAGTNPDEWMAQAKGWEEAGATHVAVGTSGGALTTPRQHIEAIERFKTVVGV</sequence>
<feature type="domain" description="Luciferase-like" evidence="5">
    <location>
        <begin position="12"/>
        <end position="236"/>
    </location>
</feature>
<dbReference type="AlphaFoldDB" id="W4LDL0"/>
<comment type="caution">
    <text evidence="6">The sequence shown here is derived from an EMBL/GenBank/DDBJ whole genome shotgun (WGS) entry which is preliminary data.</text>
</comment>
<keyword evidence="3" id="KW-0560">Oxidoreductase</keyword>
<dbReference type="PANTHER" id="PTHR42847:SF4">
    <property type="entry name" value="ALKANESULFONATE MONOOXYGENASE-RELATED"/>
    <property type="match status" value="1"/>
</dbReference>
<organism evidence="6 7">
    <name type="scientific">Entotheonella factor</name>
    <dbReference type="NCBI Taxonomy" id="1429438"/>
    <lineage>
        <taxon>Bacteria</taxon>
        <taxon>Pseudomonadati</taxon>
        <taxon>Nitrospinota/Tectimicrobiota group</taxon>
        <taxon>Candidatus Tectimicrobiota</taxon>
        <taxon>Candidatus Entotheonellia</taxon>
        <taxon>Candidatus Entotheonellales</taxon>
        <taxon>Candidatus Entotheonellaceae</taxon>
        <taxon>Candidatus Entotheonella</taxon>
    </lineage>
</organism>
<keyword evidence="7" id="KW-1185">Reference proteome</keyword>
<dbReference type="InterPro" id="IPR050172">
    <property type="entry name" value="SsuD_RutA_monooxygenase"/>
</dbReference>
<dbReference type="NCBIfam" id="TIGR03619">
    <property type="entry name" value="F420_Rv2161c"/>
    <property type="match status" value="1"/>
</dbReference>
<dbReference type="Proteomes" id="UP000019141">
    <property type="component" value="Unassembled WGS sequence"/>
</dbReference>
<reference evidence="6 7" key="1">
    <citation type="journal article" date="2014" name="Nature">
        <title>An environmental bacterial taxon with a large and distinct metabolic repertoire.</title>
        <authorList>
            <person name="Wilson M.C."/>
            <person name="Mori T."/>
            <person name="Ruckert C."/>
            <person name="Uria A.R."/>
            <person name="Helf M.J."/>
            <person name="Takada K."/>
            <person name="Gernert C."/>
            <person name="Steffens U.A."/>
            <person name="Heycke N."/>
            <person name="Schmitt S."/>
            <person name="Rinke C."/>
            <person name="Helfrich E.J."/>
            <person name="Brachmann A.O."/>
            <person name="Gurgui C."/>
            <person name="Wakimoto T."/>
            <person name="Kracht M."/>
            <person name="Crusemann M."/>
            <person name="Hentschel U."/>
            <person name="Abe I."/>
            <person name="Matsunaga S."/>
            <person name="Kalinowski J."/>
            <person name="Takeyama H."/>
            <person name="Piel J."/>
        </authorList>
    </citation>
    <scope>NUCLEOTIDE SEQUENCE [LARGE SCALE GENOMIC DNA]</scope>
    <source>
        <strain evidence="7">TSY1</strain>
    </source>
</reference>
<dbReference type="InterPro" id="IPR011251">
    <property type="entry name" value="Luciferase-like_dom"/>
</dbReference>
<evidence type="ECO:0000256" key="2">
    <source>
        <dbReference type="ARBA" id="ARBA00022643"/>
    </source>
</evidence>
<name>W4LDL0_ENTF1</name>